<dbReference type="Pfam" id="PF00999">
    <property type="entry name" value="Na_H_Exchanger"/>
    <property type="match status" value="1"/>
</dbReference>
<dbReference type="PANTHER" id="PTHR43562:SF4">
    <property type="entry name" value="NA(+)_H(+) ANTIPORTER NHAS5"/>
    <property type="match status" value="1"/>
</dbReference>
<gene>
    <name evidence="12" type="ORF">E6O51_01545</name>
</gene>
<feature type="domain" description="Cation/H+ exchanger transmembrane" evidence="11">
    <location>
        <begin position="20"/>
        <end position="381"/>
    </location>
</feature>
<evidence type="ECO:0000313" key="13">
    <source>
        <dbReference type="Proteomes" id="UP000307956"/>
    </source>
</evidence>
<evidence type="ECO:0000256" key="1">
    <source>
        <dbReference type="ARBA" id="ARBA00004141"/>
    </source>
</evidence>
<dbReference type="RefSeq" id="WP_136383205.1">
    <property type="nucleotide sequence ID" value="NZ_SSOD01000001.1"/>
</dbReference>
<protein>
    <submittedName>
        <fullName evidence="12">Cation:proton antiporter</fullName>
    </submittedName>
</protein>
<reference evidence="12 13" key="1">
    <citation type="submission" date="2019-04" db="EMBL/GenBank/DDBJ databases">
        <title>Azoarcus rhizosphaerae sp. nov. isolated from rhizosphere of Ficus religiosa.</title>
        <authorList>
            <person name="Lin S.-Y."/>
            <person name="Hameed A."/>
            <person name="Hsu Y.-H."/>
            <person name="Young C.-C."/>
        </authorList>
    </citation>
    <scope>NUCLEOTIDE SEQUENCE [LARGE SCALE GENOMIC DNA]</scope>
    <source>
        <strain evidence="12 13">CC-YHH848</strain>
    </source>
</reference>
<feature type="transmembrane region" description="Helical" evidence="9">
    <location>
        <begin position="218"/>
        <end position="237"/>
    </location>
</feature>
<keyword evidence="13" id="KW-1185">Reference proteome</keyword>
<evidence type="ECO:0000256" key="4">
    <source>
        <dbReference type="ARBA" id="ARBA00022692"/>
    </source>
</evidence>
<evidence type="ECO:0000256" key="8">
    <source>
        <dbReference type="SAM" id="MobiDB-lite"/>
    </source>
</evidence>
<feature type="transmembrane region" description="Helical" evidence="9">
    <location>
        <begin position="362"/>
        <end position="381"/>
    </location>
</feature>
<dbReference type="GO" id="GO:0015297">
    <property type="term" value="F:antiporter activity"/>
    <property type="evidence" value="ECO:0007669"/>
    <property type="project" value="UniProtKB-KW"/>
</dbReference>
<keyword evidence="4 9" id="KW-0812">Transmembrane</keyword>
<dbReference type="InterPro" id="IPR006153">
    <property type="entry name" value="Cation/H_exchanger_TM"/>
</dbReference>
<dbReference type="Gene3D" id="1.20.1530.20">
    <property type="match status" value="1"/>
</dbReference>
<feature type="transmembrane region" description="Helical" evidence="9">
    <location>
        <begin position="91"/>
        <end position="114"/>
    </location>
</feature>
<dbReference type="EMBL" id="SSOD01000001">
    <property type="protein sequence ID" value="THF65312.1"/>
    <property type="molecule type" value="Genomic_DNA"/>
</dbReference>
<evidence type="ECO:0000256" key="5">
    <source>
        <dbReference type="ARBA" id="ARBA00022989"/>
    </source>
</evidence>
<dbReference type="Pfam" id="PF00582">
    <property type="entry name" value="Usp"/>
    <property type="match status" value="1"/>
</dbReference>
<feature type="region of interest" description="Disordered" evidence="8">
    <location>
        <begin position="669"/>
        <end position="689"/>
    </location>
</feature>
<dbReference type="Gene3D" id="3.40.50.620">
    <property type="entry name" value="HUPs"/>
    <property type="match status" value="1"/>
</dbReference>
<dbReference type="InterPro" id="IPR038770">
    <property type="entry name" value="Na+/solute_symporter_sf"/>
</dbReference>
<feature type="transmembrane region" description="Helical" evidence="9">
    <location>
        <begin position="60"/>
        <end position="79"/>
    </location>
</feature>
<keyword evidence="7 9" id="KW-0472">Membrane</keyword>
<evidence type="ECO:0000313" key="12">
    <source>
        <dbReference type="EMBL" id="THF65312.1"/>
    </source>
</evidence>
<dbReference type="GO" id="GO:1902600">
    <property type="term" value="P:proton transmembrane transport"/>
    <property type="evidence" value="ECO:0007669"/>
    <property type="project" value="InterPro"/>
</dbReference>
<feature type="transmembrane region" description="Helical" evidence="9">
    <location>
        <begin position="36"/>
        <end position="54"/>
    </location>
</feature>
<proteinExistence type="predicted"/>
<feature type="transmembrane region" description="Helical" evidence="9">
    <location>
        <begin position="337"/>
        <end position="356"/>
    </location>
</feature>
<evidence type="ECO:0000256" key="2">
    <source>
        <dbReference type="ARBA" id="ARBA00022448"/>
    </source>
</evidence>
<sequence length="689" mass="73305">MTDHLPINNPVLVFAIVATLILLAPIVMGRWRLPGMIGLLLAGAILGPNALGVLARDQSFVLFGTVGLLYIMFTAALEIDMAVLKRYRLHSVAFGLLTFSIPIGIGLFVARVLLGFDWPAAILLASTFSSHTLLTYPIASRLGITRNQAVTTAVGGTIITDTLALLVLAVIASSTRGEVDDLFWYRLAFSLAVYVGAILIGLPIVARWFFRNVAHDGVAQFVFVLATVFAIAALSHVAGSEPIVGAFLAGLAFNRLIPHHGTLMNRIQFTGEALFIPFFLLSVGMLLDLGIFLGGLRAWLVAIAMVVTILVTKWLAAEATRPVLGYSRDQARLVFGLSLPQAAATLAAVMVGYDLGLFDDTVVNGAILTILVSCVVAPVMVDRHGRALALAAAAEPAEVAVAPQRIVVACSTTAAARPLLELAVLIRDPAQQQPVFPLTVVEESAHSAADVAQAERTLAAVVGQLSAAEVPAQPVTRIAFNTATGILHARRELRGSEVVIGWRGRATPHELFFGSTVEQLLRDRHYTLVLARLTEPLNTCRRILLALPPHAEREEGFAAALAIVKRLAQQLGAPVTLFAQQAGDERLHAAMQRIKPVAELRPAPLARWADVMATLRAQHADGDLVVVYGVRPGGLAAEAVGAALPHRVAEQLHAAGLLVIYAAEPHPQDEPVVDTGEAAEPGGAPIRWA</sequence>
<comment type="subcellular location">
    <subcellularLocation>
        <location evidence="1">Membrane</location>
        <topology evidence="1">Multi-pass membrane protein</topology>
    </subcellularLocation>
</comment>
<evidence type="ECO:0000259" key="11">
    <source>
        <dbReference type="Pfam" id="PF00999"/>
    </source>
</evidence>
<feature type="transmembrane region" description="Helical" evidence="9">
    <location>
        <begin position="183"/>
        <end position="206"/>
    </location>
</feature>
<dbReference type="Proteomes" id="UP000307956">
    <property type="component" value="Unassembled WGS sequence"/>
</dbReference>
<comment type="caution">
    <text evidence="12">The sequence shown here is derived from an EMBL/GenBank/DDBJ whole genome shotgun (WGS) entry which is preliminary data.</text>
</comment>
<evidence type="ECO:0000256" key="7">
    <source>
        <dbReference type="ARBA" id="ARBA00023136"/>
    </source>
</evidence>
<name>A0A4V3WC11_9RHOO</name>
<feature type="transmembrane region" description="Helical" evidence="9">
    <location>
        <begin position="12"/>
        <end position="29"/>
    </location>
</feature>
<dbReference type="InterPro" id="IPR006016">
    <property type="entry name" value="UspA"/>
</dbReference>
<dbReference type="SUPFAM" id="SSF52402">
    <property type="entry name" value="Adenine nucleotide alpha hydrolases-like"/>
    <property type="match status" value="1"/>
</dbReference>
<evidence type="ECO:0000256" key="3">
    <source>
        <dbReference type="ARBA" id="ARBA00022449"/>
    </source>
</evidence>
<dbReference type="PANTHER" id="PTHR43562">
    <property type="entry name" value="NAPA-TYPE SODIUM/HYDROGEN ANTIPORTER"/>
    <property type="match status" value="1"/>
</dbReference>
<feature type="transmembrane region" description="Helical" evidence="9">
    <location>
        <begin position="150"/>
        <end position="171"/>
    </location>
</feature>
<organism evidence="12 13">
    <name type="scientific">Pseudothauera rhizosphaerae</name>
    <dbReference type="NCBI Taxonomy" id="2565932"/>
    <lineage>
        <taxon>Bacteria</taxon>
        <taxon>Pseudomonadati</taxon>
        <taxon>Pseudomonadota</taxon>
        <taxon>Betaproteobacteria</taxon>
        <taxon>Rhodocyclales</taxon>
        <taxon>Zoogloeaceae</taxon>
        <taxon>Pseudothauera</taxon>
    </lineage>
</organism>
<keyword evidence="2" id="KW-0813">Transport</keyword>
<dbReference type="AlphaFoldDB" id="A0A4V3WC11"/>
<dbReference type="GO" id="GO:0016020">
    <property type="term" value="C:membrane"/>
    <property type="evidence" value="ECO:0007669"/>
    <property type="project" value="UniProtKB-SubCell"/>
</dbReference>
<feature type="transmembrane region" description="Helical" evidence="9">
    <location>
        <begin position="298"/>
        <end position="316"/>
    </location>
</feature>
<feature type="domain" description="UspA" evidence="10">
    <location>
        <begin position="404"/>
        <end position="522"/>
    </location>
</feature>
<feature type="transmembrane region" description="Helical" evidence="9">
    <location>
        <begin position="273"/>
        <end position="292"/>
    </location>
</feature>
<evidence type="ECO:0000259" key="10">
    <source>
        <dbReference type="Pfam" id="PF00582"/>
    </source>
</evidence>
<dbReference type="OrthoDB" id="9793589at2"/>
<evidence type="ECO:0000256" key="6">
    <source>
        <dbReference type="ARBA" id="ARBA00023065"/>
    </source>
</evidence>
<keyword evidence="3" id="KW-0050">Antiport</keyword>
<accession>A0A4V3WC11</accession>
<keyword evidence="5 9" id="KW-1133">Transmembrane helix</keyword>
<keyword evidence="6" id="KW-0406">Ion transport</keyword>
<dbReference type="InterPro" id="IPR014729">
    <property type="entry name" value="Rossmann-like_a/b/a_fold"/>
</dbReference>
<evidence type="ECO:0000256" key="9">
    <source>
        <dbReference type="SAM" id="Phobius"/>
    </source>
</evidence>